<dbReference type="InterPro" id="IPR010559">
    <property type="entry name" value="Sig_transdc_His_kin_internal"/>
</dbReference>
<protein>
    <submittedName>
        <fullName evidence="3">Histidine kinase</fullName>
    </submittedName>
</protein>
<feature type="transmembrane region" description="Helical" evidence="1">
    <location>
        <begin position="77"/>
        <end position="103"/>
    </location>
</feature>
<dbReference type="SUPFAM" id="SSF55874">
    <property type="entry name" value="ATPase domain of HSP90 chaperone/DNA topoisomerase II/histidine kinase"/>
    <property type="match status" value="1"/>
</dbReference>
<keyword evidence="3" id="KW-0418">Kinase</keyword>
<feature type="transmembrane region" description="Helical" evidence="1">
    <location>
        <begin position="128"/>
        <end position="148"/>
    </location>
</feature>
<reference evidence="4" key="1">
    <citation type="submission" date="2023-07" db="EMBL/GenBank/DDBJ databases">
        <title>Dyadobacter sp. nov 'subterranea' isolated from contaminted grondwater.</title>
        <authorList>
            <person name="Szabo I."/>
            <person name="Al-Omari J."/>
            <person name="Szerdahelyi S.G."/>
            <person name="Rado J."/>
        </authorList>
    </citation>
    <scope>NUCLEOTIDE SEQUENCE [LARGE SCALE GENOMIC DNA]</scope>
    <source>
        <strain evidence="4">UP-52</strain>
    </source>
</reference>
<accession>A0ABR9WEB6</accession>
<sequence>MPLLEKIIYLNVSHRLLSHVLFWLVVTLIFLNRYDMVEFEALDKVLYRHFFYMAITMISSYFLAYLIIPRLLRPEHYLVVSVIFVAGSYFISVVSRIAVIYFLEPLIRTPPFGQESVREIMTDIPKLITHYFALSFSMAWLFALAKLIKDQYVVQKHSLLLEKQKAQTELHALKAQLNPHFLFNTLNNIYCLSLINSPVTSESIAGLSQILDHVLYRCSQPFVSISSEIALIENYLTLERLRYDERLRVSFTHSIDQDAEIAPLILLSLVENAFKHGLGENMGSPVIDIVLELNTQIFQFKISNDFVDETGKVPGERIGLANIRKQLQLVYGDDHSFLVSSEQNSFMVTLQIDLRQKIQHHEN</sequence>
<dbReference type="Proteomes" id="UP000634134">
    <property type="component" value="Unassembled WGS sequence"/>
</dbReference>
<dbReference type="EMBL" id="JACYGY010000001">
    <property type="protein sequence ID" value="MBE9463843.1"/>
    <property type="molecule type" value="Genomic_DNA"/>
</dbReference>
<feature type="transmembrane region" description="Helical" evidence="1">
    <location>
        <begin position="12"/>
        <end position="30"/>
    </location>
</feature>
<proteinExistence type="predicted"/>
<evidence type="ECO:0000313" key="3">
    <source>
        <dbReference type="EMBL" id="MBE9463843.1"/>
    </source>
</evidence>
<keyword evidence="1" id="KW-0472">Membrane</keyword>
<keyword evidence="3" id="KW-0808">Transferase</keyword>
<gene>
    <name evidence="3" type="ORF">IEE83_18320</name>
</gene>
<dbReference type="InterPro" id="IPR036890">
    <property type="entry name" value="HATPase_C_sf"/>
</dbReference>
<keyword evidence="1" id="KW-0812">Transmembrane</keyword>
<dbReference type="PANTHER" id="PTHR34220">
    <property type="entry name" value="SENSOR HISTIDINE KINASE YPDA"/>
    <property type="match status" value="1"/>
</dbReference>
<feature type="domain" description="Signal transduction histidine kinase internal region" evidence="2">
    <location>
        <begin position="169"/>
        <end position="247"/>
    </location>
</feature>
<comment type="caution">
    <text evidence="3">The sequence shown here is derived from an EMBL/GenBank/DDBJ whole genome shotgun (WGS) entry which is preliminary data.</text>
</comment>
<dbReference type="InterPro" id="IPR050640">
    <property type="entry name" value="Bact_2-comp_sensor_kinase"/>
</dbReference>
<evidence type="ECO:0000256" key="1">
    <source>
        <dbReference type="SAM" id="Phobius"/>
    </source>
</evidence>
<keyword evidence="1" id="KW-1133">Transmembrane helix</keyword>
<dbReference type="PANTHER" id="PTHR34220:SF7">
    <property type="entry name" value="SENSOR HISTIDINE KINASE YPDA"/>
    <property type="match status" value="1"/>
</dbReference>
<keyword evidence="4" id="KW-1185">Reference proteome</keyword>
<evidence type="ECO:0000259" key="2">
    <source>
        <dbReference type="Pfam" id="PF06580"/>
    </source>
</evidence>
<name>A0ABR9WEB6_9BACT</name>
<dbReference type="Pfam" id="PF06580">
    <property type="entry name" value="His_kinase"/>
    <property type="match status" value="1"/>
</dbReference>
<dbReference type="GO" id="GO:0016301">
    <property type="term" value="F:kinase activity"/>
    <property type="evidence" value="ECO:0007669"/>
    <property type="project" value="UniProtKB-KW"/>
</dbReference>
<organism evidence="3 4">
    <name type="scientific">Dyadobacter subterraneus</name>
    <dbReference type="NCBI Taxonomy" id="2773304"/>
    <lineage>
        <taxon>Bacteria</taxon>
        <taxon>Pseudomonadati</taxon>
        <taxon>Bacteroidota</taxon>
        <taxon>Cytophagia</taxon>
        <taxon>Cytophagales</taxon>
        <taxon>Spirosomataceae</taxon>
        <taxon>Dyadobacter</taxon>
    </lineage>
</organism>
<dbReference type="Gene3D" id="3.30.565.10">
    <property type="entry name" value="Histidine kinase-like ATPase, C-terminal domain"/>
    <property type="match status" value="1"/>
</dbReference>
<evidence type="ECO:0000313" key="4">
    <source>
        <dbReference type="Proteomes" id="UP000634134"/>
    </source>
</evidence>
<dbReference type="RefSeq" id="WP_194121945.1">
    <property type="nucleotide sequence ID" value="NZ_JACYGY010000001.1"/>
</dbReference>
<feature type="transmembrane region" description="Helical" evidence="1">
    <location>
        <begin position="50"/>
        <end position="68"/>
    </location>
</feature>